<dbReference type="GO" id="GO:0009986">
    <property type="term" value="C:cell surface"/>
    <property type="evidence" value="ECO:0007669"/>
    <property type="project" value="TreeGrafter"/>
</dbReference>
<dbReference type="eggNOG" id="KOG4297">
    <property type="taxonomic scope" value="Eukaryota"/>
</dbReference>
<proteinExistence type="predicted"/>
<evidence type="ECO:0000259" key="7">
    <source>
        <dbReference type="PROSITE" id="PS50041"/>
    </source>
</evidence>
<dbReference type="GO" id="GO:0038023">
    <property type="term" value="F:signaling receptor activity"/>
    <property type="evidence" value="ECO:0007669"/>
    <property type="project" value="TreeGrafter"/>
</dbReference>
<dbReference type="HOGENOM" id="CLU_049894_8_2_1"/>
<dbReference type="PANTHER" id="PTHR46784">
    <property type="entry name" value="KILLER CELL LECTIN-LIKE RECEPTOR SUBFAMILY B MEMBER 1"/>
    <property type="match status" value="1"/>
</dbReference>
<dbReference type="SMART" id="SM00034">
    <property type="entry name" value="CLECT"/>
    <property type="match status" value="1"/>
</dbReference>
<sequence length="183" mass="20767">QCPLWHRIALGVGWAGNVILAGAVIVLSIWVRVIPSKYSANKMCSATLFLEPPPLAGSECKLCPMDWLLHREKCYWVSKEIKCWKKSFEDCTEKKSHMLVIHNQEEMDFIQTITKGTNHVWIGLNVTSPVRTWIWVDGSPLHQTLINLVTGLFQVCSTLLHNSGNKISSETCGAEFRWVCQKE</sequence>
<dbReference type="InterPro" id="IPR016186">
    <property type="entry name" value="C-type_lectin-like/link_sf"/>
</dbReference>
<keyword evidence="3" id="KW-0735">Signal-anchor</keyword>
<dbReference type="Ensembl" id="ENSPSIT00000002507.1">
    <property type="protein sequence ID" value="ENSPSIP00000002498.1"/>
    <property type="gene ID" value="ENSPSIG00000002454.1"/>
</dbReference>
<evidence type="ECO:0000256" key="6">
    <source>
        <dbReference type="SAM" id="Phobius"/>
    </source>
</evidence>
<keyword evidence="9" id="KW-1185">Reference proteome</keyword>
<keyword evidence="5" id="KW-1015">Disulfide bond</keyword>
<feature type="domain" description="C-type lectin" evidence="7">
    <location>
        <begin position="70"/>
        <end position="181"/>
    </location>
</feature>
<dbReference type="EMBL" id="AGCU01010933">
    <property type="status" value="NOT_ANNOTATED_CDS"/>
    <property type="molecule type" value="Genomic_DNA"/>
</dbReference>
<organism evidence="8 9">
    <name type="scientific">Pelodiscus sinensis</name>
    <name type="common">Chinese softshell turtle</name>
    <name type="synonym">Trionyx sinensis</name>
    <dbReference type="NCBI Taxonomy" id="13735"/>
    <lineage>
        <taxon>Eukaryota</taxon>
        <taxon>Metazoa</taxon>
        <taxon>Chordata</taxon>
        <taxon>Craniata</taxon>
        <taxon>Vertebrata</taxon>
        <taxon>Euteleostomi</taxon>
        <taxon>Archelosauria</taxon>
        <taxon>Testudinata</taxon>
        <taxon>Testudines</taxon>
        <taxon>Cryptodira</taxon>
        <taxon>Trionychia</taxon>
        <taxon>Trionychidae</taxon>
        <taxon>Pelodiscus</taxon>
    </lineage>
</organism>
<name>K7F388_PELSI</name>
<reference evidence="8" key="4">
    <citation type="submission" date="2025-09" db="UniProtKB">
        <authorList>
            <consortium name="Ensembl"/>
        </authorList>
    </citation>
    <scope>IDENTIFICATION</scope>
</reference>
<dbReference type="GeneTree" id="ENSGT00940000154685"/>
<dbReference type="InterPro" id="IPR051527">
    <property type="entry name" value="KLR_subfamily_B"/>
</dbReference>
<evidence type="ECO:0000313" key="8">
    <source>
        <dbReference type="Ensembl" id="ENSPSIP00000002498.1"/>
    </source>
</evidence>
<reference evidence="9" key="1">
    <citation type="submission" date="2011-10" db="EMBL/GenBank/DDBJ databases">
        <authorList>
            <consortium name="Soft-shell Turtle Genome Consortium"/>
        </authorList>
    </citation>
    <scope>NUCLEOTIDE SEQUENCE [LARGE SCALE GENOMIC DNA]</scope>
    <source>
        <strain evidence="9">Daiwa-1</strain>
    </source>
</reference>
<dbReference type="InterPro" id="IPR001304">
    <property type="entry name" value="C-type_lectin-like"/>
</dbReference>
<dbReference type="SUPFAM" id="SSF56436">
    <property type="entry name" value="C-type lectin-like"/>
    <property type="match status" value="1"/>
</dbReference>
<accession>K7F388</accession>
<keyword evidence="4 6" id="KW-1133">Transmembrane helix</keyword>
<dbReference type="GO" id="GO:0042269">
    <property type="term" value="P:regulation of natural killer cell mediated cytotoxicity"/>
    <property type="evidence" value="ECO:0007669"/>
    <property type="project" value="TreeGrafter"/>
</dbReference>
<dbReference type="PANTHER" id="PTHR46784:SF1">
    <property type="entry name" value="KILLER CELL LECTIN-LIKE RECEPTOR SUBFAMILY B MEMBER 1"/>
    <property type="match status" value="1"/>
</dbReference>
<dbReference type="Gene3D" id="3.10.100.10">
    <property type="entry name" value="Mannose-Binding Protein A, subunit A"/>
    <property type="match status" value="1"/>
</dbReference>
<reference evidence="9" key="2">
    <citation type="journal article" date="2013" name="Nat. Genet.">
        <title>The draft genomes of soft-shell turtle and green sea turtle yield insights into the development and evolution of the turtle-specific body plan.</title>
        <authorList>
            <person name="Wang Z."/>
            <person name="Pascual-Anaya J."/>
            <person name="Zadissa A."/>
            <person name="Li W."/>
            <person name="Niimura Y."/>
            <person name="Huang Z."/>
            <person name="Li C."/>
            <person name="White S."/>
            <person name="Xiong Z."/>
            <person name="Fang D."/>
            <person name="Wang B."/>
            <person name="Ming Y."/>
            <person name="Chen Y."/>
            <person name="Zheng Y."/>
            <person name="Kuraku S."/>
            <person name="Pignatelli M."/>
            <person name="Herrero J."/>
            <person name="Beal K."/>
            <person name="Nozawa M."/>
            <person name="Li Q."/>
            <person name="Wang J."/>
            <person name="Zhang H."/>
            <person name="Yu L."/>
            <person name="Shigenobu S."/>
            <person name="Wang J."/>
            <person name="Liu J."/>
            <person name="Flicek P."/>
            <person name="Searle S."/>
            <person name="Wang J."/>
            <person name="Kuratani S."/>
            <person name="Yin Y."/>
            <person name="Aken B."/>
            <person name="Zhang G."/>
            <person name="Irie N."/>
        </authorList>
    </citation>
    <scope>NUCLEOTIDE SEQUENCE [LARGE SCALE GENOMIC DNA]</scope>
    <source>
        <strain evidence="9">Daiwa-1</strain>
    </source>
</reference>
<dbReference type="OMA" id="ASFRWIG"/>
<dbReference type="AlphaFoldDB" id="K7F388"/>
<protein>
    <recommendedName>
        <fullName evidence="7">C-type lectin domain-containing protein</fullName>
    </recommendedName>
</protein>
<evidence type="ECO:0000256" key="3">
    <source>
        <dbReference type="ARBA" id="ARBA00022968"/>
    </source>
</evidence>
<evidence type="ECO:0000313" key="9">
    <source>
        <dbReference type="Proteomes" id="UP000007267"/>
    </source>
</evidence>
<dbReference type="CDD" id="cd03593">
    <property type="entry name" value="CLECT_NK_receptors_like"/>
    <property type="match status" value="1"/>
</dbReference>
<keyword evidence="6" id="KW-0812">Transmembrane</keyword>
<dbReference type="Pfam" id="PF00059">
    <property type="entry name" value="Lectin_C"/>
    <property type="match status" value="1"/>
</dbReference>
<reference evidence="8" key="3">
    <citation type="submission" date="2025-08" db="UniProtKB">
        <authorList>
            <consortium name="Ensembl"/>
        </authorList>
    </citation>
    <scope>IDENTIFICATION</scope>
</reference>
<dbReference type="GO" id="GO:0030246">
    <property type="term" value="F:carbohydrate binding"/>
    <property type="evidence" value="ECO:0007669"/>
    <property type="project" value="UniProtKB-KW"/>
</dbReference>
<feature type="transmembrane region" description="Helical" evidence="6">
    <location>
        <begin position="12"/>
        <end position="33"/>
    </location>
</feature>
<dbReference type="InterPro" id="IPR016187">
    <property type="entry name" value="CTDL_fold"/>
</dbReference>
<dbReference type="EMBL" id="AGCU01010934">
    <property type="status" value="NOT_ANNOTATED_CDS"/>
    <property type="molecule type" value="Genomic_DNA"/>
</dbReference>
<evidence type="ECO:0000256" key="4">
    <source>
        <dbReference type="ARBA" id="ARBA00022989"/>
    </source>
</evidence>
<dbReference type="GO" id="GO:0005886">
    <property type="term" value="C:plasma membrane"/>
    <property type="evidence" value="ECO:0007669"/>
    <property type="project" value="TreeGrafter"/>
</dbReference>
<dbReference type="InterPro" id="IPR033992">
    <property type="entry name" value="NKR-like_CTLD"/>
</dbReference>
<evidence type="ECO:0000256" key="5">
    <source>
        <dbReference type="ARBA" id="ARBA00023157"/>
    </source>
</evidence>
<dbReference type="PROSITE" id="PS50041">
    <property type="entry name" value="C_TYPE_LECTIN_2"/>
    <property type="match status" value="1"/>
</dbReference>
<keyword evidence="6" id="KW-0472">Membrane</keyword>
<comment type="subcellular location">
    <subcellularLocation>
        <location evidence="1">Membrane</location>
        <topology evidence="1">Single-pass type II membrane protein</topology>
    </subcellularLocation>
</comment>
<dbReference type="Proteomes" id="UP000007267">
    <property type="component" value="Unassembled WGS sequence"/>
</dbReference>
<evidence type="ECO:0000256" key="2">
    <source>
        <dbReference type="ARBA" id="ARBA00022734"/>
    </source>
</evidence>
<evidence type="ECO:0000256" key="1">
    <source>
        <dbReference type="ARBA" id="ARBA00004606"/>
    </source>
</evidence>
<keyword evidence="2" id="KW-0430">Lectin</keyword>